<feature type="compositionally biased region" description="Basic and acidic residues" evidence="1">
    <location>
        <begin position="63"/>
        <end position="90"/>
    </location>
</feature>
<evidence type="ECO:0000313" key="2">
    <source>
        <dbReference type="EMBL" id="RKO88149.1"/>
    </source>
</evidence>
<proteinExistence type="predicted"/>
<gene>
    <name evidence="2" type="ORF">BDK51DRAFT_47895</name>
</gene>
<evidence type="ECO:0000313" key="3">
    <source>
        <dbReference type="Proteomes" id="UP000269721"/>
    </source>
</evidence>
<dbReference type="AlphaFoldDB" id="A0A4P9W6Q6"/>
<feature type="compositionally biased region" description="Basic and acidic residues" evidence="1">
    <location>
        <begin position="260"/>
        <end position="282"/>
    </location>
</feature>
<accession>A0A4P9W6Q6</accession>
<keyword evidence="3" id="KW-1185">Reference proteome</keyword>
<feature type="region of interest" description="Disordered" evidence="1">
    <location>
        <begin position="47"/>
        <end position="107"/>
    </location>
</feature>
<organism evidence="2 3">
    <name type="scientific">Blyttiomyces helicus</name>
    <dbReference type="NCBI Taxonomy" id="388810"/>
    <lineage>
        <taxon>Eukaryota</taxon>
        <taxon>Fungi</taxon>
        <taxon>Fungi incertae sedis</taxon>
        <taxon>Chytridiomycota</taxon>
        <taxon>Chytridiomycota incertae sedis</taxon>
        <taxon>Chytridiomycetes</taxon>
        <taxon>Chytridiomycetes incertae sedis</taxon>
        <taxon>Blyttiomyces</taxon>
    </lineage>
</organism>
<evidence type="ECO:0000256" key="1">
    <source>
        <dbReference type="SAM" id="MobiDB-lite"/>
    </source>
</evidence>
<sequence>MKPASDEIYSVRSARSKRKCAAFFGEAALAIQVGGSASKLASFYGLPPAPQSRRRASGTFGRDAFDRNAAHPRDPTVHSPGRDGYERSTFGRDAYSRGSSRRTSLEPDAAMEAAAYAAARAAHATTRRVSSNMTLNAAAAGPPVPPPRSSHPFGSVDKLAWESEKVRTDDNMRHIDAAVAAVALSQQHRPSVSETVYPGPGSPRSLRTFRSEPALKRSADTTDLAAFLASGEGRIHKALPPLPLSNSSTRKVRYCGGRVGEGRNSEPERRRQARAARRDGRAVAKRARLTDYCARKR</sequence>
<dbReference type="Proteomes" id="UP000269721">
    <property type="component" value="Unassembled WGS sequence"/>
</dbReference>
<dbReference type="EMBL" id="KZ996912">
    <property type="protein sequence ID" value="RKO88149.1"/>
    <property type="molecule type" value="Genomic_DNA"/>
</dbReference>
<name>A0A4P9W6Q6_9FUNG</name>
<reference evidence="3" key="1">
    <citation type="journal article" date="2018" name="Nat. Microbiol.">
        <title>Leveraging single-cell genomics to expand the fungal tree of life.</title>
        <authorList>
            <person name="Ahrendt S.R."/>
            <person name="Quandt C.A."/>
            <person name="Ciobanu D."/>
            <person name="Clum A."/>
            <person name="Salamov A."/>
            <person name="Andreopoulos B."/>
            <person name="Cheng J.F."/>
            <person name="Woyke T."/>
            <person name="Pelin A."/>
            <person name="Henrissat B."/>
            <person name="Reynolds N.K."/>
            <person name="Benny G.L."/>
            <person name="Smith M.E."/>
            <person name="James T.Y."/>
            <person name="Grigoriev I.V."/>
        </authorList>
    </citation>
    <scope>NUCLEOTIDE SEQUENCE [LARGE SCALE GENOMIC DNA]</scope>
</reference>
<feature type="region of interest" description="Disordered" evidence="1">
    <location>
        <begin position="242"/>
        <end position="282"/>
    </location>
</feature>
<protein>
    <submittedName>
        <fullName evidence="2">Uncharacterized protein</fullName>
    </submittedName>
</protein>